<dbReference type="Gene3D" id="3.10.350.10">
    <property type="entry name" value="LysM domain"/>
    <property type="match status" value="1"/>
</dbReference>
<dbReference type="PROSITE" id="PS51782">
    <property type="entry name" value="LYSM"/>
    <property type="match status" value="1"/>
</dbReference>
<organism evidence="2 3">
    <name type="scientific">Photobacterium aquae</name>
    <dbReference type="NCBI Taxonomy" id="1195763"/>
    <lineage>
        <taxon>Bacteria</taxon>
        <taxon>Pseudomonadati</taxon>
        <taxon>Pseudomonadota</taxon>
        <taxon>Gammaproteobacteria</taxon>
        <taxon>Vibrionales</taxon>
        <taxon>Vibrionaceae</taxon>
        <taxon>Photobacterium</taxon>
    </lineage>
</organism>
<dbReference type="PATRIC" id="fig|1195763.3.peg.4392"/>
<evidence type="ECO:0000313" key="2">
    <source>
        <dbReference type="EMBL" id="KLV03255.1"/>
    </source>
</evidence>
<reference evidence="2 3" key="1">
    <citation type="submission" date="2015-05" db="EMBL/GenBank/DDBJ databases">
        <title>Photobacterium galathea sp. nov.</title>
        <authorList>
            <person name="Machado H."/>
            <person name="Gram L."/>
        </authorList>
    </citation>
    <scope>NUCLEOTIDE SEQUENCE [LARGE SCALE GENOMIC DNA]</scope>
    <source>
        <strain evidence="2 3">CGMCC 1.12159</strain>
    </source>
</reference>
<dbReference type="SUPFAM" id="SSF54106">
    <property type="entry name" value="LysM domain"/>
    <property type="match status" value="1"/>
</dbReference>
<dbReference type="CDD" id="cd00118">
    <property type="entry name" value="LysM"/>
    <property type="match status" value="1"/>
</dbReference>
<dbReference type="Proteomes" id="UP000036097">
    <property type="component" value="Unassembled WGS sequence"/>
</dbReference>
<name>A0A0J1GU48_9GAMM</name>
<feature type="domain" description="LysM" evidence="1">
    <location>
        <begin position="20"/>
        <end position="68"/>
    </location>
</feature>
<dbReference type="InterPro" id="IPR018392">
    <property type="entry name" value="LysM"/>
</dbReference>
<evidence type="ECO:0000313" key="3">
    <source>
        <dbReference type="Proteomes" id="UP000036097"/>
    </source>
</evidence>
<proteinExistence type="predicted"/>
<protein>
    <recommendedName>
        <fullName evidence="1">LysM domain-containing protein</fullName>
    </recommendedName>
</protein>
<dbReference type="InterPro" id="IPR052196">
    <property type="entry name" value="Bact_Kbp"/>
</dbReference>
<comment type="caution">
    <text evidence="2">The sequence shown here is derived from an EMBL/GenBank/DDBJ whole genome shotgun (WGS) entry which is preliminary data.</text>
</comment>
<evidence type="ECO:0000259" key="1">
    <source>
        <dbReference type="PROSITE" id="PS51782"/>
    </source>
</evidence>
<gene>
    <name evidence="2" type="ORF">ABT56_20465</name>
</gene>
<dbReference type="InterPro" id="IPR036779">
    <property type="entry name" value="LysM_dom_sf"/>
</dbReference>
<sequence length="343" mass="38080">MGGWAWAKAPQLNVIDGAPSVYTVKKGDTLWDISGHFLENPWLWPELWKVNDYIKNPHLIYPGDKIYLVWVDGKPQLQLKRTMKLSPTVKVVRAPVTTLRSSLLLPYLNQDKLVTPAALDRLPRVLGSSEAKGYMSAGDTLWVDQALTAGETWWVYRPDVTFEREVAEGEMPKVLAMKEVARAKVVSNNGEKSRLELEMFLREVKQNDVLLPAPLPAERLAMSFSPSRPEPTLSAKVLGLLGGGMKYMATNDVVVMDIGHLDSAAAGNVFTVYPEDVEVIERGGEYTYEIPSYIRDDEKVSLEAMPIGEVMVIRAYEHFSLAVVTKATAPLPAGAKALPPVYE</sequence>
<keyword evidence="3" id="KW-1185">Reference proteome</keyword>
<dbReference type="EMBL" id="LDOT01000037">
    <property type="protein sequence ID" value="KLV03255.1"/>
    <property type="molecule type" value="Genomic_DNA"/>
</dbReference>
<dbReference type="PANTHER" id="PTHR34700:SF4">
    <property type="entry name" value="PHAGE-LIKE ELEMENT PBSX PROTEIN XKDP"/>
    <property type="match status" value="1"/>
</dbReference>
<dbReference type="AlphaFoldDB" id="A0A0J1GU48"/>
<dbReference type="STRING" id="1195763.ABT56_20465"/>
<accession>A0A0J1GU48</accession>
<dbReference type="PANTHER" id="PTHR34700">
    <property type="entry name" value="POTASSIUM BINDING PROTEIN KBP"/>
    <property type="match status" value="1"/>
</dbReference>
<dbReference type="Pfam" id="PF01476">
    <property type="entry name" value="LysM"/>
    <property type="match status" value="1"/>
</dbReference>
<dbReference type="SMART" id="SM00257">
    <property type="entry name" value="LysM"/>
    <property type="match status" value="1"/>
</dbReference>